<accession>A0A517PSQ1</accession>
<evidence type="ECO:0000256" key="1">
    <source>
        <dbReference type="SAM" id="MobiDB-lite"/>
    </source>
</evidence>
<proteinExistence type="predicted"/>
<organism evidence="3 4">
    <name type="scientific">Gimesia chilikensis</name>
    <dbReference type="NCBI Taxonomy" id="2605989"/>
    <lineage>
        <taxon>Bacteria</taxon>
        <taxon>Pseudomonadati</taxon>
        <taxon>Planctomycetota</taxon>
        <taxon>Planctomycetia</taxon>
        <taxon>Planctomycetales</taxon>
        <taxon>Planctomycetaceae</taxon>
        <taxon>Gimesia</taxon>
    </lineage>
</organism>
<dbReference type="PANTHER" id="PTHR47515:SF1">
    <property type="entry name" value="BLR2054 PROTEIN"/>
    <property type="match status" value="1"/>
</dbReference>
<gene>
    <name evidence="3" type="ORF">HG66A1_42040</name>
</gene>
<evidence type="ECO:0000313" key="3">
    <source>
        <dbReference type="EMBL" id="QDT22396.1"/>
    </source>
</evidence>
<dbReference type="PROSITE" id="PS50994">
    <property type="entry name" value="INTEGRASE"/>
    <property type="match status" value="1"/>
</dbReference>
<dbReference type="Pfam" id="PF13683">
    <property type="entry name" value="rve_3"/>
    <property type="match status" value="1"/>
</dbReference>
<keyword evidence="4" id="KW-1185">Reference proteome</keyword>
<dbReference type="Proteomes" id="UP000320421">
    <property type="component" value="Chromosome"/>
</dbReference>
<dbReference type="EMBL" id="CP036266">
    <property type="protein sequence ID" value="QDT22396.1"/>
    <property type="molecule type" value="Genomic_DNA"/>
</dbReference>
<evidence type="ECO:0000259" key="2">
    <source>
        <dbReference type="PROSITE" id="PS50994"/>
    </source>
</evidence>
<dbReference type="SUPFAM" id="SSF53098">
    <property type="entry name" value="Ribonuclease H-like"/>
    <property type="match status" value="1"/>
</dbReference>
<dbReference type="Gene3D" id="3.30.420.10">
    <property type="entry name" value="Ribonuclease H-like superfamily/Ribonuclease H"/>
    <property type="match status" value="1"/>
</dbReference>
<evidence type="ECO:0000313" key="4">
    <source>
        <dbReference type="Proteomes" id="UP000320421"/>
    </source>
</evidence>
<feature type="region of interest" description="Disordered" evidence="1">
    <location>
        <begin position="100"/>
        <end position="123"/>
    </location>
</feature>
<reference evidence="3 4" key="1">
    <citation type="submission" date="2019-02" db="EMBL/GenBank/DDBJ databases">
        <title>Deep-cultivation of Planctomycetes and their phenomic and genomic characterization uncovers novel biology.</title>
        <authorList>
            <person name="Wiegand S."/>
            <person name="Jogler M."/>
            <person name="Boedeker C."/>
            <person name="Pinto D."/>
            <person name="Vollmers J."/>
            <person name="Rivas-Marin E."/>
            <person name="Kohn T."/>
            <person name="Peeters S.H."/>
            <person name="Heuer A."/>
            <person name="Rast P."/>
            <person name="Oberbeckmann S."/>
            <person name="Bunk B."/>
            <person name="Jeske O."/>
            <person name="Meyerdierks A."/>
            <person name="Storesund J.E."/>
            <person name="Kallscheuer N."/>
            <person name="Luecker S."/>
            <person name="Lage O.M."/>
            <person name="Pohl T."/>
            <person name="Merkel B.J."/>
            <person name="Hornburger P."/>
            <person name="Mueller R.-W."/>
            <person name="Bruemmer F."/>
            <person name="Labrenz M."/>
            <person name="Spormann A.M."/>
            <person name="Op den Camp H."/>
            <person name="Overmann J."/>
            <person name="Amann R."/>
            <person name="Jetten M.S.M."/>
            <person name="Mascher T."/>
            <person name="Medema M.H."/>
            <person name="Devos D.P."/>
            <person name="Kaster A.-K."/>
            <person name="Ovreas L."/>
            <person name="Rohde M."/>
            <person name="Galperin M.Y."/>
            <person name="Jogler C."/>
        </authorList>
    </citation>
    <scope>NUCLEOTIDE SEQUENCE [LARGE SCALE GENOMIC DNA]</scope>
    <source>
        <strain evidence="3 4">HG66A1</strain>
    </source>
</reference>
<dbReference type="AlphaFoldDB" id="A0A517PSQ1"/>
<name>A0A517PSQ1_9PLAN</name>
<dbReference type="PANTHER" id="PTHR47515">
    <property type="entry name" value="LOW CALCIUM RESPONSE LOCUS PROTEIN T"/>
    <property type="match status" value="1"/>
</dbReference>
<dbReference type="InterPro" id="IPR012337">
    <property type="entry name" value="RNaseH-like_sf"/>
</dbReference>
<protein>
    <submittedName>
        <fullName evidence="3">Integrase core domain protein</fullName>
    </submittedName>
</protein>
<sequence>MTGNDVVQILEQVTQQRGAHSEKIRVDNDPEFISKSLDWWAYWNRVKLDLSRPGKHTDNAFIESFNGRLRQECLNQHRFLSLEDAQEKLDSWRTDYNECRPHSALSNRTPQEFAKFSDQVRPA</sequence>
<dbReference type="GO" id="GO:0003676">
    <property type="term" value="F:nucleic acid binding"/>
    <property type="evidence" value="ECO:0007669"/>
    <property type="project" value="InterPro"/>
</dbReference>
<feature type="domain" description="Integrase catalytic" evidence="2">
    <location>
        <begin position="1"/>
        <end position="118"/>
    </location>
</feature>
<dbReference type="GO" id="GO:0015074">
    <property type="term" value="P:DNA integration"/>
    <property type="evidence" value="ECO:0007669"/>
    <property type="project" value="InterPro"/>
</dbReference>
<dbReference type="InterPro" id="IPR001584">
    <property type="entry name" value="Integrase_cat-core"/>
</dbReference>
<dbReference type="InterPro" id="IPR036397">
    <property type="entry name" value="RNaseH_sf"/>
</dbReference>